<dbReference type="SUPFAM" id="SSF56672">
    <property type="entry name" value="DNA/RNA polymerases"/>
    <property type="match status" value="1"/>
</dbReference>
<evidence type="ECO:0000256" key="3">
    <source>
        <dbReference type="ARBA" id="ARBA00022750"/>
    </source>
</evidence>
<dbReference type="InterPro" id="IPR054722">
    <property type="entry name" value="PolX-like_BBD"/>
</dbReference>
<dbReference type="Proteomes" id="UP000467841">
    <property type="component" value="Unassembled WGS sequence"/>
</dbReference>
<dbReference type="InterPro" id="IPR001584">
    <property type="entry name" value="Integrase_cat-core"/>
</dbReference>
<name>A0A6D2K9C4_9BRAS</name>
<keyword evidence="3" id="KW-0064">Aspartyl protease</keyword>
<dbReference type="PROSITE" id="PS50158">
    <property type="entry name" value="ZF_CCHC"/>
    <property type="match status" value="1"/>
</dbReference>
<feature type="compositionally biased region" description="Polar residues" evidence="6">
    <location>
        <begin position="747"/>
        <end position="756"/>
    </location>
</feature>
<feature type="region of interest" description="Disordered" evidence="6">
    <location>
        <begin position="747"/>
        <end position="799"/>
    </location>
</feature>
<dbReference type="InterPro" id="IPR057670">
    <property type="entry name" value="SH3_retrovirus"/>
</dbReference>
<dbReference type="PANTHER" id="PTHR42648">
    <property type="entry name" value="TRANSPOSASE, PUTATIVE-RELATED"/>
    <property type="match status" value="1"/>
</dbReference>
<feature type="domain" description="Integrase catalytic" evidence="8">
    <location>
        <begin position="484"/>
        <end position="660"/>
    </location>
</feature>
<evidence type="ECO:0000256" key="4">
    <source>
        <dbReference type="ARBA" id="ARBA00022801"/>
    </source>
</evidence>
<dbReference type="SUPFAM" id="SSF53098">
    <property type="entry name" value="Ribonuclease H-like"/>
    <property type="match status" value="1"/>
</dbReference>
<keyword evidence="5" id="KW-0863">Zinc-finger</keyword>
<dbReference type="InterPro" id="IPR039537">
    <property type="entry name" value="Retrotran_Ty1/copia-like"/>
</dbReference>
<evidence type="ECO:0000256" key="5">
    <source>
        <dbReference type="PROSITE-ProRule" id="PRU00047"/>
    </source>
</evidence>
<dbReference type="GO" id="GO:0004190">
    <property type="term" value="F:aspartic-type endopeptidase activity"/>
    <property type="evidence" value="ECO:0007669"/>
    <property type="project" value="UniProtKB-KW"/>
</dbReference>
<feature type="compositionally biased region" description="Acidic residues" evidence="6">
    <location>
        <begin position="757"/>
        <end position="771"/>
    </location>
</feature>
<dbReference type="OrthoDB" id="2013098at2759"/>
<evidence type="ECO:0000256" key="6">
    <source>
        <dbReference type="SAM" id="MobiDB-lite"/>
    </source>
</evidence>
<dbReference type="InterPro" id="IPR001878">
    <property type="entry name" value="Znf_CCHC"/>
</dbReference>
<dbReference type="InterPro" id="IPR012337">
    <property type="entry name" value="RNaseH-like_sf"/>
</dbReference>
<proteinExistence type="predicted"/>
<dbReference type="PANTHER" id="PTHR42648:SF18">
    <property type="entry name" value="RETROTRANSPOSON, UNCLASSIFIED-LIKE PROTEIN"/>
    <property type="match status" value="1"/>
</dbReference>
<dbReference type="PROSITE" id="PS50994">
    <property type="entry name" value="INTEGRASE"/>
    <property type="match status" value="1"/>
</dbReference>
<feature type="domain" description="CCHC-type" evidence="7">
    <location>
        <begin position="254"/>
        <end position="269"/>
    </location>
</feature>
<dbReference type="InterPro" id="IPR025724">
    <property type="entry name" value="GAG-pre-integrase_dom"/>
</dbReference>
<dbReference type="Pfam" id="PF13976">
    <property type="entry name" value="gag_pre-integrs"/>
    <property type="match status" value="1"/>
</dbReference>
<gene>
    <name evidence="9" type="ORF">MERR_LOCUS35616</name>
</gene>
<feature type="region of interest" description="Disordered" evidence="6">
    <location>
        <begin position="217"/>
        <end position="245"/>
    </location>
</feature>
<protein>
    <recommendedName>
        <fullName evidence="11">CCHC-type domain-containing protein</fullName>
    </recommendedName>
</protein>
<accession>A0A6D2K9C4</accession>
<evidence type="ECO:0000313" key="10">
    <source>
        <dbReference type="Proteomes" id="UP000467841"/>
    </source>
</evidence>
<evidence type="ECO:0000256" key="2">
    <source>
        <dbReference type="ARBA" id="ARBA00022723"/>
    </source>
</evidence>
<dbReference type="InterPro" id="IPR013103">
    <property type="entry name" value="RVT_2"/>
</dbReference>
<sequence length="1346" mass="154247">MSERDRLLSIPKFDGDYEYWAMLMENLLRSKEWWSLIETGYTRPERGVILTGPQREELAQSTLKDLKVKNYLFASIDKNILKTILKKDTAKDLWDSMKRKYQGNERVQSAQLQRMRRNFEILEMKEGETITEYFSRVMMVVNDMRNLGEDMPDSKVVEKILRTLVEKFTYVVCAIEESKDIKDMSVDGLQSSLMVHEQKLTRHVSEDQALKVEGRWRSEGGNGRGGYQSRGRGRGGYQGRGRGSTSTSKEMIECYKCHKMGHYKNECPEWEKKANYAELEEDVLLMAYVETLKEEGEHMWFLDSGCSNHMCGVREWFVDFDETFRQNVKLGDDRRMMVEGRGNLRLEINGTIQLISSVYYVPGLKSNLMSIGQLQQKGLRIVIDEDVCEIWHKEQRRLLMRSVMSKNRLFVVLAAVKEARDTEEGCFQVTEEKMEDLWHKRLGHLSHSGMQSLVEKKMVNGLPQLSHNGDGGLCDICMRGKQNRENIPKKSSWRASRALQLVHTDICGPIAPTSASGKRYIINFIDDYSRKCWSFLLAEKSEALRAFKEFKVAAEREMGLSLVSLRSDRGGEYNSAAFQDYCRENGIKRQLTAAYTPQQNGIAERKNRSIMNMARCMMLGMSVPRRFWPEAVQYAVHVLNRSPSAALGDVTPDERWSNHKPSVEHVRVFGCVAYALVPYERRVKLDEKSIQCVFVGVSKESKAYRLYNPETKKIIISRDVRFDESRKWDWEESALDDGVRWEEALTNSEAGDSGENNGEEETLNQPEEVDPENVNAPTEVTQAETTTDQTVAARETSGRQRQTPVWMKDYVSGTAGEASFFVIDDDEALMMYTTAEDPDTFEEAVKSEKWRKAMEAEIGSIEENQTWELVEPPAEAKVIGVKWIFKTKFNEKGEVDKFKARLVAKGYHQRQGVDFHEVFAPVARWDTIRAILAKAAQNSWKVYQLDVKSAFLHGNLEEDVYIEQPLGFEVAGEAEKVYKLRKALYGLRQAPRAWYSRIEGYFEKEGFAKCYCEHTLFVKTEKEKILIVSLYVDDLIYTGNSVELLEEFKASMMREFSMTDLGLMKFFLGVEVVQDGYGIFINQQKYAVEILEKFGMENSNSVRNPIVPGQKLSKEGSGETADPTTFKQLIGSLRYLTATRPDLIYSVNLVSRFMEKPYEEHMLAAKRILRYVKGTTDFGIRYKHDGEEMLVGFVDSDYAGDSDDRKSTSGYVFMMSGGAISWASKKQAIVTLSTTEAEFVAAAYGACQGVWLRNVLEEIRATQTEGTILYCDNSSTIKLSKNPVMHGRSKHIHVRYHFLRDLVNEGTIQLDYCPTQDQLADFMTKAVKLETFEKLRSRVGVCTKEV</sequence>
<dbReference type="SMART" id="SM00343">
    <property type="entry name" value="ZnF_C2HC"/>
    <property type="match status" value="1"/>
</dbReference>
<feature type="compositionally biased region" description="Gly residues" evidence="6">
    <location>
        <begin position="220"/>
        <end position="242"/>
    </location>
</feature>
<dbReference type="Pfam" id="PF00665">
    <property type="entry name" value="rve"/>
    <property type="match status" value="1"/>
</dbReference>
<evidence type="ECO:0008006" key="11">
    <source>
        <dbReference type="Google" id="ProtNLM"/>
    </source>
</evidence>
<evidence type="ECO:0000256" key="1">
    <source>
        <dbReference type="ARBA" id="ARBA00022670"/>
    </source>
</evidence>
<keyword evidence="2" id="KW-0479">Metal-binding</keyword>
<dbReference type="SUPFAM" id="SSF57756">
    <property type="entry name" value="Retrovirus zinc finger-like domains"/>
    <property type="match status" value="1"/>
</dbReference>
<dbReference type="Pfam" id="PF07727">
    <property type="entry name" value="RVT_2"/>
    <property type="match status" value="1"/>
</dbReference>
<dbReference type="GO" id="GO:0008270">
    <property type="term" value="F:zinc ion binding"/>
    <property type="evidence" value="ECO:0007669"/>
    <property type="project" value="UniProtKB-KW"/>
</dbReference>
<evidence type="ECO:0000259" key="7">
    <source>
        <dbReference type="PROSITE" id="PS50158"/>
    </source>
</evidence>
<feature type="compositionally biased region" description="Polar residues" evidence="6">
    <location>
        <begin position="775"/>
        <end position="790"/>
    </location>
</feature>
<dbReference type="Pfam" id="PF14223">
    <property type="entry name" value="Retrotran_gag_2"/>
    <property type="match status" value="1"/>
</dbReference>
<dbReference type="InterPro" id="IPR036397">
    <property type="entry name" value="RNaseH_sf"/>
</dbReference>
<dbReference type="GO" id="GO:0006508">
    <property type="term" value="P:proteolysis"/>
    <property type="evidence" value="ECO:0007669"/>
    <property type="project" value="UniProtKB-KW"/>
</dbReference>
<evidence type="ECO:0000259" key="8">
    <source>
        <dbReference type="PROSITE" id="PS50994"/>
    </source>
</evidence>
<dbReference type="InterPro" id="IPR036875">
    <property type="entry name" value="Znf_CCHC_sf"/>
</dbReference>
<dbReference type="Gene3D" id="3.30.420.10">
    <property type="entry name" value="Ribonuclease H-like superfamily/Ribonuclease H"/>
    <property type="match status" value="1"/>
</dbReference>
<dbReference type="Pfam" id="PF22936">
    <property type="entry name" value="Pol_BBD"/>
    <property type="match status" value="1"/>
</dbReference>
<keyword evidence="5" id="KW-0862">Zinc</keyword>
<dbReference type="Gene3D" id="4.10.60.10">
    <property type="entry name" value="Zinc finger, CCHC-type"/>
    <property type="match status" value="1"/>
</dbReference>
<keyword evidence="10" id="KW-1185">Reference proteome</keyword>
<dbReference type="CDD" id="cd09272">
    <property type="entry name" value="RNase_HI_RT_Ty1"/>
    <property type="match status" value="1"/>
</dbReference>
<evidence type="ECO:0000313" key="9">
    <source>
        <dbReference type="EMBL" id="CAA7048381.1"/>
    </source>
</evidence>
<reference evidence="9" key="1">
    <citation type="submission" date="2020-01" db="EMBL/GenBank/DDBJ databases">
        <authorList>
            <person name="Mishra B."/>
        </authorList>
    </citation>
    <scope>NUCLEOTIDE SEQUENCE [LARGE SCALE GENOMIC DNA]</scope>
</reference>
<dbReference type="GO" id="GO:0015074">
    <property type="term" value="P:DNA integration"/>
    <property type="evidence" value="ECO:0007669"/>
    <property type="project" value="InterPro"/>
</dbReference>
<keyword evidence="4" id="KW-0378">Hydrolase</keyword>
<dbReference type="GO" id="GO:0003676">
    <property type="term" value="F:nucleic acid binding"/>
    <property type="evidence" value="ECO:0007669"/>
    <property type="project" value="InterPro"/>
</dbReference>
<dbReference type="Pfam" id="PF25597">
    <property type="entry name" value="SH3_retrovirus"/>
    <property type="match status" value="1"/>
</dbReference>
<keyword evidence="1" id="KW-0645">Protease</keyword>
<dbReference type="EMBL" id="CACVBM020001385">
    <property type="protein sequence ID" value="CAA7048381.1"/>
    <property type="molecule type" value="Genomic_DNA"/>
</dbReference>
<organism evidence="9 10">
    <name type="scientific">Microthlaspi erraticum</name>
    <dbReference type="NCBI Taxonomy" id="1685480"/>
    <lineage>
        <taxon>Eukaryota</taxon>
        <taxon>Viridiplantae</taxon>
        <taxon>Streptophyta</taxon>
        <taxon>Embryophyta</taxon>
        <taxon>Tracheophyta</taxon>
        <taxon>Spermatophyta</taxon>
        <taxon>Magnoliopsida</taxon>
        <taxon>eudicotyledons</taxon>
        <taxon>Gunneridae</taxon>
        <taxon>Pentapetalae</taxon>
        <taxon>rosids</taxon>
        <taxon>malvids</taxon>
        <taxon>Brassicales</taxon>
        <taxon>Brassicaceae</taxon>
        <taxon>Coluteocarpeae</taxon>
        <taxon>Microthlaspi</taxon>
    </lineage>
</organism>
<dbReference type="InterPro" id="IPR043502">
    <property type="entry name" value="DNA/RNA_pol_sf"/>
</dbReference>
<comment type="caution">
    <text evidence="9">The sequence shown here is derived from an EMBL/GenBank/DDBJ whole genome shotgun (WGS) entry which is preliminary data.</text>
</comment>